<gene>
    <name evidence="5" type="ORF">JF922_02115</name>
</gene>
<evidence type="ECO:0000256" key="3">
    <source>
        <dbReference type="ARBA" id="ARBA00023163"/>
    </source>
</evidence>
<keyword evidence="3" id="KW-0804">Transcription</keyword>
<evidence type="ECO:0000256" key="1">
    <source>
        <dbReference type="ARBA" id="ARBA00023015"/>
    </source>
</evidence>
<evidence type="ECO:0000259" key="4">
    <source>
        <dbReference type="PROSITE" id="PS50995"/>
    </source>
</evidence>
<evidence type="ECO:0000313" key="6">
    <source>
        <dbReference type="Proteomes" id="UP000612893"/>
    </source>
</evidence>
<dbReference type="InterPro" id="IPR023187">
    <property type="entry name" value="Tscrpt_reg_MarR-type_CS"/>
</dbReference>
<dbReference type="SUPFAM" id="SSF46785">
    <property type="entry name" value="Winged helix' DNA-binding domain"/>
    <property type="match status" value="1"/>
</dbReference>
<proteinExistence type="predicted"/>
<accession>A0A934N7T7</accession>
<evidence type="ECO:0000313" key="5">
    <source>
        <dbReference type="EMBL" id="MBJ7596869.1"/>
    </source>
</evidence>
<dbReference type="PROSITE" id="PS50995">
    <property type="entry name" value="HTH_MARR_2"/>
    <property type="match status" value="1"/>
</dbReference>
<dbReference type="EMBL" id="JAEKNR010000027">
    <property type="protein sequence ID" value="MBJ7596869.1"/>
    <property type="molecule type" value="Genomic_DNA"/>
</dbReference>
<keyword evidence="2" id="KW-0238">DNA-binding</keyword>
<dbReference type="InterPro" id="IPR000835">
    <property type="entry name" value="HTH_MarR-typ"/>
</dbReference>
<dbReference type="Proteomes" id="UP000612893">
    <property type="component" value="Unassembled WGS sequence"/>
</dbReference>
<dbReference type="PANTHER" id="PTHR33164:SF99">
    <property type="entry name" value="MARR FAMILY REGULATORY PROTEIN"/>
    <property type="match status" value="1"/>
</dbReference>
<comment type="caution">
    <text evidence="5">The sequence shown here is derived from an EMBL/GenBank/DDBJ whole genome shotgun (WGS) entry which is preliminary data.</text>
</comment>
<dbReference type="InterPro" id="IPR036390">
    <property type="entry name" value="WH_DNA-bd_sf"/>
</dbReference>
<sequence length="165" mass="18588">MADEVGPENFLIGALLVLPAGELRRRVDAAIAREGFSDYRVTHQPVFQWLSPNGDRITDLADRVGMTRQSMGELVDYLAARGYLERVPDPTDRRAVLVRRTEKGWAINAIAQRVVAETQEEWARALGRSDFQTLLQLLRRLVVFIGGPTGASGYPRRQRGGRRWS</sequence>
<dbReference type="PRINTS" id="PR00598">
    <property type="entry name" value="HTHMARR"/>
</dbReference>
<dbReference type="RefSeq" id="WP_338198709.1">
    <property type="nucleotide sequence ID" value="NZ_JAEKNR010000027.1"/>
</dbReference>
<organism evidence="5 6">
    <name type="scientific">Candidatus Nephthysia bennettiae</name>
    <dbReference type="NCBI Taxonomy" id="3127016"/>
    <lineage>
        <taxon>Bacteria</taxon>
        <taxon>Bacillati</taxon>
        <taxon>Candidatus Dormiibacterota</taxon>
        <taxon>Candidatus Dormibacteria</taxon>
        <taxon>Candidatus Dormibacterales</taxon>
        <taxon>Candidatus Dormibacteraceae</taxon>
        <taxon>Candidatus Nephthysia</taxon>
    </lineage>
</organism>
<reference evidence="5" key="1">
    <citation type="submission" date="2020-10" db="EMBL/GenBank/DDBJ databases">
        <title>Ca. Dormibacterota MAGs.</title>
        <authorList>
            <person name="Montgomery K."/>
        </authorList>
    </citation>
    <scope>NUCLEOTIDE SEQUENCE [LARGE SCALE GENOMIC DNA]</scope>
    <source>
        <strain evidence="5">SC8812_S17_10</strain>
    </source>
</reference>
<dbReference type="AlphaFoldDB" id="A0A934N7T7"/>
<name>A0A934N7T7_9BACT</name>
<dbReference type="Gene3D" id="1.10.10.10">
    <property type="entry name" value="Winged helix-like DNA-binding domain superfamily/Winged helix DNA-binding domain"/>
    <property type="match status" value="1"/>
</dbReference>
<dbReference type="GO" id="GO:0003700">
    <property type="term" value="F:DNA-binding transcription factor activity"/>
    <property type="evidence" value="ECO:0007669"/>
    <property type="project" value="InterPro"/>
</dbReference>
<keyword evidence="1" id="KW-0805">Transcription regulation</keyword>
<feature type="domain" description="HTH marR-type" evidence="4">
    <location>
        <begin position="9"/>
        <end position="143"/>
    </location>
</feature>
<protein>
    <submittedName>
        <fullName evidence="5">Winged helix-turn-helix transcriptional regulator</fullName>
    </submittedName>
</protein>
<dbReference type="PROSITE" id="PS01117">
    <property type="entry name" value="HTH_MARR_1"/>
    <property type="match status" value="1"/>
</dbReference>
<dbReference type="GO" id="GO:0006950">
    <property type="term" value="P:response to stress"/>
    <property type="evidence" value="ECO:0007669"/>
    <property type="project" value="TreeGrafter"/>
</dbReference>
<dbReference type="InterPro" id="IPR039422">
    <property type="entry name" value="MarR/SlyA-like"/>
</dbReference>
<dbReference type="PANTHER" id="PTHR33164">
    <property type="entry name" value="TRANSCRIPTIONAL REGULATOR, MARR FAMILY"/>
    <property type="match status" value="1"/>
</dbReference>
<keyword evidence="6" id="KW-1185">Reference proteome</keyword>
<dbReference type="Pfam" id="PF12802">
    <property type="entry name" value="MarR_2"/>
    <property type="match status" value="1"/>
</dbReference>
<evidence type="ECO:0000256" key="2">
    <source>
        <dbReference type="ARBA" id="ARBA00023125"/>
    </source>
</evidence>
<dbReference type="InterPro" id="IPR036388">
    <property type="entry name" value="WH-like_DNA-bd_sf"/>
</dbReference>
<dbReference type="GO" id="GO:0003677">
    <property type="term" value="F:DNA binding"/>
    <property type="evidence" value="ECO:0007669"/>
    <property type="project" value="UniProtKB-KW"/>
</dbReference>